<comment type="similarity">
    <text evidence="6">Belongs to the ABC-2 integral membrane protein family.</text>
</comment>
<feature type="transmembrane region" description="Helical" evidence="6">
    <location>
        <begin position="213"/>
        <end position="233"/>
    </location>
</feature>
<gene>
    <name evidence="8" type="ORF">GB864_17510</name>
</gene>
<keyword evidence="6" id="KW-1003">Cell membrane</keyword>
<name>A0A6I4P1R7_9MICO</name>
<feature type="transmembrane region" description="Helical" evidence="6">
    <location>
        <begin position="7"/>
        <end position="31"/>
    </location>
</feature>
<keyword evidence="2 6" id="KW-0812">Transmembrane</keyword>
<evidence type="ECO:0000256" key="1">
    <source>
        <dbReference type="ARBA" id="ARBA00004141"/>
    </source>
</evidence>
<feature type="domain" description="ABC transmembrane type-2" evidence="7">
    <location>
        <begin position="7"/>
        <end position="240"/>
    </location>
</feature>
<dbReference type="PRINTS" id="PR00164">
    <property type="entry name" value="ABC2TRNSPORT"/>
</dbReference>
<organism evidence="8 9">
    <name type="scientific">Agromyces seonyuensis</name>
    <dbReference type="NCBI Taxonomy" id="2662446"/>
    <lineage>
        <taxon>Bacteria</taxon>
        <taxon>Bacillati</taxon>
        <taxon>Actinomycetota</taxon>
        <taxon>Actinomycetes</taxon>
        <taxon>Micrococcales</taxon>
        <taxon>Microbacteriaceae</taxon>
        <taxon>Agromyces</taxon>
    </lineage>
</organism>
<keyword evidence="9" id="KW-1185">Reference proteome</keyword>
<reference evidence="8 9" key="1">
    <citation type="submission" date="2019-12" db="EMBL/GenBank/DDBJ databases">
        <authorList>
            <person name="Kim Y.S."/>
        </authorList>
    </citation>
    <scope>NUCLEOTIDE SEQUENCE [LARGE SCALE GENOMIC DNA]</scope>
    <source>
        <strain evidence="8 9">MMS17-SY077</strain>
    </source>
</reference>
<dbReference type="Pfam" id="PF01061">
    <property type="entry name" value="ABC2_membrane"/>
    <property type="match status" value="1"/>
</dbReference>
<dbReference type="PANTHER" id="PTHR43229:SF2">
    <property type="entry name" value="NODULATION PROTEIN J"/>
    <property type="match status" value="1"/>
</dbReference>
<feature type="transmembrane region" description="Helical" evidence="6">
    <location>
        <begin position="160"/>
        <end position="178"/>
    </location>
</feature>
<dbReference type="Proteomes" id="UP000438182">
    <property type="component" value="Unassembled WGS sequence"/>
</dbReference>
<evidence type="ECO:0000313" key="9">
    <source>
        <dbReference type="Proteomes" id="UP000438182"/>
    </source>
</evidence>
<feature type="transmembrane region" description="Helical" evidence="6">
    <location>
        <begin position="43"/>
        <end position="61"/>
    </location>
</feature>
<comment type="subcellular location">
    <subcellularLocation>
        <location evidence="6">Cell membrane</location>
        <topology evidence="6">Multi-pass membrane protein</topology>
    </subcellularLocation>
    <subcellularLocation>
        <location evidence="1">Membrane</location>
        <topology evidence="1">Multi-pass membrane protein</topology>
    </subcellularLocation>
</comment>
<dbReference type="AlphaFoldDB" id="A0A6I4P1R7"/>
<keyword evidence="3 6" id="KW-1133">Transmembrane helix</keyword>
<dbReference type="GO" id="GO:0046677">
    <property type="term" value="P:response to antibiotic"/>
    <property type="evidence" value="ECO:0007669"/>
    <property type="project" value="UniProtKB-KW"/>
</dbReference>
<evidence type="ECO:0000256" key="5">
    <source>
        <dbReference type="ARBA" id="ARBA00023251"/>
    </source>
</evidence>
<evidence type="ECO:0000256" key="2">
    <source>
        <dbReference type="ARBA" id="ARBA00022692"/>
    </source>
</evidence>
<dbReference type="InterPro" id="IPR047817">
    <property type="entry name" value="ABC2_TM_bact-type"/>
</dbReference>
<sequence length="243" mass="25769">MRSYLGTMLATGIGSPFIYLYAMGVGLAAVVDAGAGDIDGVGYLQFVAPALLASAALQISAEEFSYPIMQGFKWNPTFIGMRAAPLSAGQIIDGVVLSVTGRVLATSAVYYVFMLCFGAVTGPLGWLAAVAGTAAGLAFGLPLLAYVITIRRDTGQIAAVMRFLVLPLTLFSGTFFPLSQLPGFLQWIGWLSPLWHGTELGRAVAYGAEEPNWLTAVHVLVLVGYSLAGWLLARRFAARRLEA</sequence>
<dbReference type="InterPro" id="IPR013525">
    <property type="entry name" value="ABC2_TM"/>
</dbReference>
<feature type="transmembrane region" description="Helical" evidence="6">
    <location>
        <begin position="125"/>
        <end position="148"/>
    </location>
</feature>
<keyword evidence="6" id="KW-0813">Transport</keyword>
<keyword evidence="5" id="KW-0046">Antibiotic resistance</keyword>
<evidence type="ECO:0000259" key="7">
    <source>
        <dbReference type="PROSITE" id="PS51012"/>
    </source>
</evidence>
<dbReference type="PANTHER" id="PTHR43229">
    <property type="entry name" value="NODULATION PROTEIN J"/>
    <property type="match status" value="1"/>
</dbReference>
<comment type="caution">
    <text evidence="8">The sequence shown here is derived from an EMBL/GenBank/DDBJ whole genome shotgun (WGS) entry which is preliminary data.</text>
</comment>
<dbReference type="GO" id="GO:0140359">
    <property type="term" value="F:ABC-type transporter activity"/>
    <property type="evidence" value="ECO:0007669"/>
    <property type="project" value="InterPro"/>
</dbReference>
<proteinExistence type="inferred from homology"/>
<accession>A0A6I4P1R7</accession>
<dbReference type="PIRSF" id="PIRSF006648">
    <property type="entry name" value="DrrB"/>
    <property type="match status" value="1"/>
</dbReference>
<protein>
    <recommendedName>
        <fullName evidence="6">Transport permease protein</fullName>
    </recommendedName>
</protein>
<dbReference type="PROSITE" id="PS51012">
    <property type="entry name" value="ABC_TM2"/>
    <property type="match status" value="1"/>
</dbReference>
<dbReference type="InterPro" id="IPR000412">
    <property type="entry name" value="ABC_2_transport"/>
</dbReference>
<dbReference type="EMBL" id="WSTA01000126">
    <property type="protein sequence ID" value="MWC00342.1"/>
    <property type="molecule type" value="Genomic_DNA"/>
</dbReference>
<dbReference type="GO" id="GO:0043190">
    <property type="term" value="C:ATP-binding cassette (ABC) transporter complex"/>
    <property type="evidence" value="ECO:0007669"/>
    <property type="project" value="InterPro"/>
</dbReference>
<evidence type="ECO:0000256" key="4">
    <source>
        <dbReference type="ARBA" id="ARBA00023136"/>
    </source>
</evidence>
<feature type="transmembrane region" description="Helical" evidence="6">
    <location>
        <begin position="91"/>
        <end position="113"/>
    </location>
</feature>
<evidence type="ECO:0000256" key="6">
    <source>
        <dbReference type="RuleBase" id="RU361157"/>
    </source>
</evidence>
<evidence type="ECO:0000313" key="8">
    <source>
        <dbReference type="EMBL" id="MWC00342.1"/>
    </source>
</evidence>
<evidence type="ECO:0000256" key="3">
    <source>
        <dbReference type="ARBA" id="ARBA00022989"/>
    </source>
</evidence>
<keyword evidence="4 6" id="KW-0472">Membrane</keyword>
<dbReference type="InterPro" id="IPR051784">
    <property type="entry name" value="Nod_factor_ABC_transporter"/>
</dbReference>